<sequence>MTRSDWSCTTELNLRTQRLVSLESPGVKSAEASLSRTPQRNDSLINFQESLRSQDEPILRLLRPNTSIPLRLERLSIHQPAYKAVTAPTCTSTNFKLQLPKVHSSKLPSKFKKRAAVPPRTRPPSLILSFSHSLILSGSQVPQVPLSSIPLALAPTLAMTVAAYIRSSYVTEVRSGRTRRIPNSLFDSDRLFLLEVKLYFLKRKLDARSQFRIESTCTYKRQISKSTTDHRRQAPDFNFKYYFSSKFSFLSPPLGLTIDILPMDSWAPLPTDLQLPSIFDLRSSSLGHQNASAQILKQARAYHTNTMTPSVKIKPIESRISILLLFLSVCVALKRSTHLRMRAHLSSRYPTATQFLQAPERVRDGVDHPQPTLIMREATSDGEKCGGVCRWWRVDLALVEGPEHAAERKEKLFSMHLFKWAMRSRIIVNAAFTK</sequence>
<proteinExistence type="predicted"/>
<organism evidence="1 2">
    <name type="scientific">Schizopora paradoxa</name>
    <dbReference type="NCBI Taxonomy" id="27342"/>
    <lineage>
        <taxon>Eukaryota</taxon>
        <taxon>Fungi</taxon>
        <taxon>Dikarya</taxon>
        <taxon>Basidiomycota</taxon>
        <taxon>Agaricomycotina</taxon>
        <taxon>Agaricomycetes</taxon>
        <taxon>Hymenochaetales</taxon>
        <taxon>Schizoporaceae</taxon>
        <taxon>Schizopora</taxon>
    </lineage>
</organism>
<name>A0A0H2RNB0_9AGAM</name>
<protein>
    <submittedName>
        <fullName evidence="1">Uncharacterized protein</fullName>
    </submittedName>
</protein>
<accession>A0A0H2RNB0</accession>
<reference evidence="1 2" key="1">
    <citation type="submission" date="2015-04" db="EMBL/GenBank/DDBJ databases">
        <title>Complete genome sequence of Schizopora paradoxa KUC8140, a cosmopolitan wood degrader in East Asia.</title>
        <authorList>
            <consortium name="DOE Joint Genome Institute"/>
            <person name="Min B."/>
            <person name="Park H."/>
            <person name="Jang Y."/>
            <person name="Kim J.-J."/>
            <person name="Kim K.H."/>
            <person name="Pangilinan J."/>
            <person name="Lipzen A."/>
            <person name="Riley R."/>
            <person name="Grigoriev I.V."/>
            <person name="Spatafora J.W."/>
            <person name="Choi I.-G."/>
        </authorList>
    </citation>
    <scope>NUCLEOTIDE SEQUENCE [LARGE SCALE GENOMIC DNA]</scope>
    <source>
        <strain evidence="1 2">KUC8140</strain>
    </source>
</reference>
<keyword evidence="2" id="KW-1185">Reference proteome</keyword>
<evidence type="ECO:0000313" key="1">
    <source>
        <dbReference type="EMBL" id="KLO13092.1"/>
    </source>
</evidence>
<dbReference type="EMBL" id="KQ085965">
    <property type="protein sequence ID" value="KLO13092.1"/>
    <property type="molecule type" value="Genomic_DNA"/>
</dbReference>
<evidence type="ECO:0000313" key="2">
    <source>
        <dbReference type="Proteomes" id="UP000053477"/>
    </source>
</evidence>
<dbReference type="InParanoid" id="A0A0H2RNB0"/>
<dbReference type="Proteomes" id="UP000053477">
    <property type="component" value="Unassembled WGS sequence"/>
</dbReference>
<dbReference type="AlphaFoldDB" id="A0A0H2RNB0"/>
<gene>
    <name evidence="1" type="ORF">SCHPADRAFT_890278</name>
</gene>